<keyword evidence="4" id="KW-1133">Transmembrane helix</keyword>
<feature type="transmembrane region" description="Helical" evidence="4">
    <location>
        <begin position="20"/>
        <end position="36"/>
    </location>
</feature>
<protein>
    <submittedName>
        <fullName evidence="5">Uncharacterized protein YjiK</fullName>
    </submittedName>
</protein>
<dbReference type="AlphaFoldDB" id="A0A562Q7X5"/>
<gene>
    <name evidence="5" type="ORF">IQ22_03423</name>
</gene>
<evidence type="ECO:0000313" key="5">
    <source>
        <dbReference type="EMBL" id="TWI52280.1"/>
    </source>
</evidence>
<comment type="caution">
    <text evidence="5">The sequence shown here is derived from an EMBL/GenBank/DDBJ whole genome shotgun (WGS) entry which is preliminary data.</text>
</comment>
<dbReference type="GO" id="GO:0005886">
    <property type="term" value="C:plasma membrane"/>
    <property type="evidence" value="ECO:0007669"/>
    <property type="project" value="UniProtKB-SubCell"/>
</dbReference>
<evidence type="ECO:0000256" key="2">
    <source>
        <dbReference type="ARBA" id="ARBA00022475"/>
    </source>
</evidence>
<dbReference type="InterPro" id="IPR009722">
    <property type="entry name" value="YjiK/CarP"/>
</dbReference>
<dbReference type="SUPFAM" id="SSF50956">
    <property type="entry name" value="Thermostable phytase (3-phytase)"/>
    <property type="match status" value="1"/>
</dbReference>
<keyword evidence="4" id="KW-0812">Transmembrane</keyword>
<sequence length="316" mass="36215">MTTQRLVVWRTTLRHPSPRFMAAAALCVVLGSLFIVQEQRLFDRLWYSVQERWYAKEWKERSLWLPAYQVDIEAKPIPGNRDFSAATFDPSRQTLVTLTNKDSEFVELSLEGDVLRRIPMRGFSDPEAIEYISPGVYIVVEERSQRLVQIHVDEHTRVIDVNDPVNQTQFSLNVSKPDNKGFEGLAYDYQHKRLFVAKEMDPVQIYEIDGFAGTHPEQPMEIRLYTDTQRDSGLLVKDLSSLAFDSDSGHLLALSDESKKVIELDKESLPVGSMSLEAGEHGLNLDVPQAEGMTLDDQGRLYVISEPNLFYRFSKR</sequence>
<organism evidence="5 6">
    <name type="scientific">Pseudomonas duriflava</name>
    <dbReference type="NCBI Taxonomy" id="459528"/>
    <lineage>
        <taxon>Bacteria</taxon>
        <taxon>Pseudomonadati</taxon>
        <taxon>Pseudomonadota</taxon>
        <taxon>Gammaproteobacteria</taxon>
        <taxon>Pseudomonadales</taxon>
        <taxon>Pseudomonadaceae</taxon>
        <taxon>Pseudomonas</taxon>
    </lineage>
</organism>
<evidence type="ECO:0000256" key="1">
    <source>
        <dbReference type="ARBA" id="ARBA00004236"/>
    </source>
</evidence>
<comment type="subcellular location">
    <subcellularLocation>
        <location evidence="1">Cell membrane</location>
    </subcellularLocation>
</comment>
<dbReference type="EMBL" id="VLKY01000012">
    <property type="protein sequence ID" value="TWI52280.1"/>
    <property type="molecule type" value="Genomic_DNA"/>
</dbReference>
<keyword evidence="2" id="KW-1003">Cell membrane</keyword>
<keyword evidence="6" id="KW-1185">Reference proteome</keyword>
<dbReference type="CDD" id="cd09971">
    <property type="entry name" value="SdiA-regulated"/>
    <property type="match status" value="1"/>
</dbReference>
<dbReference type="Pfam" id="PF06977">
    <property type="entry name" value="SdiA-regulated"/>
    <property type="match status" value="1"/>
</dbReference>
<evidence type="ECO:0000256" key="3">
    <source>
        <dbReference type="ARBA" id="ARBA00023136"/>
    </source>
</evidence>
<reference evidence="5 6" key="1">
    <citation type="journal article" date="2015" name="Stand. Genomic Sci.">
        <title>Genomic Encyclopedia of Bacterial and Archaeal Type Strains, Phase III: the genomes of soil and plant-associated and newly described type strains.</title>
        <authorList>
            <person name="Whitman W.B."/>
            <person name="Woyke T."/>
            <person name="Klenk H.P."/>
            <person name="Zhou Y."/>
            <person name="Lilburn T.G."/>
            <person name="Beck B.J."/>
            <person name="De Vos P."/>
            <person name="Vandamme P."/>
            <person name="Eisen J.A."/>
            <person name="Garrity G."/>
            <person name="Hugenholtz P."/>
            <person name="Kyrpides N.C."/>
        </authorList>
    </citation>
    <scope>NUCLEOTIDE SEQUENCE [LARGE SCALE GENOMIC DNA]</scope>
    <source>
        <strain evidence="5 6">CGMCC 1.6858</strain>
    </source>
</reference>
<accession>A0A562Q7X5</accession>
<evidence type="ECO:0000313" key="6">
    <source>
        <dbReference type="Proteomes" id="UP000316905"/>
    </source>
</evidence>
<proteinExistence type="predicted"/>
<keyword evidence="3 4" id="KW-0472">Membrane</keyword>
<evidence type="ECO:0000256" key="4">
    <source>
        <dbReference type="SAM" id="Phobius"/>
    </source>
</evidence>
<dbReference type="Proteomes" id="UP000316905">
    <property type="component" value="Unassembled WGS sequence"/>
</dbReference>
<name>A0A562Q7X5_9PSED</name>
<dbReference type="RefSeq" id="WP_244309235.1">
    <property type="nucleotide sequence ID" value="NZ_VLKY01000012.1"/>
</dbReference>